<dbReference type="GeneID" id="115891356"/>
<sequence>MKNGKAPGPDELPIEMIKLLKEHSLDALAELFNAIYRSGTIPKDWFGIPKKKRYTVRVPQWSWHEHYLSINVLTQRCLDVNKDVYACFVDYEKAFDRVRHEQLIKILREKQLVTQMPELL</sequence>
<dbReference type="RefSeq" id="XP_030767668.1">
    <property type="nucleotide sequence ID" value="XM_030911808.1"/>
</dbReference>
<dbReference type="InParanoid" id="A0A6J2YU75"/>
<gene>
    <name evidence="2" type="primary">LOC115891356</name>
</gene>
<dbReference type="KEGG" id="soy:115891356"/>
<proteinExistence type="predicted"/>
<keyword evidence="1" id="KW-1185">Reference proteome</keyword>
<evidence type="ECO:0000313" key="1">
    <source>
        <dbReference type="Proteomes" id="UP000504635"/>
    </source>
</evidence>
<evidence type="ECO:0000313" key="2">
    <source>
        <dbReference type="RefSeq" id="XP_030767668.1"/>
    </source>
</evidence>
<organism evidence="1 2">
    <name type="scientific">Sitophilus oryzae</name>
    <name type="common">Rice weevil</name>
    <name type="synonym">Curculio oryzae</name>
    <dbReference type="NCBI Taxonomy" id="7048"/>
    <lineage>
        <taxon>Eukaryota</taxon>
        <taxon>Metazoa</taxon>
        <taxon>Ecdysozoa</taxon>
        <taxon>Arthropoda</taxon>
        <taxon>Hexapoda</taxon>
        <taxon>Insecta</taxon>
        <taxon>Pterygota</taxon>
        <taxon>Neoptera</taxon>
        <taxon>Endopterygota</taxon>
        <taxon>Coleoptera</taxon>
        <taxon>Polyphaga</taxon>
        <taxon>Cucujiformia</taxon>
        <taxon>Curculionidae</taxon>
        <taxon>Dryophthorinae</taxon>
        <taxon>Sitophilus</taxon>
    </lineage>
</organism>
<dbReference type="OrthoDB" id="6760512at2759"/>
<dbReference type="AlphaFoldDB" id="A0A6J2YU75"/>
<name>A0A6J2YU75_SITOR</name>
<reference evidence="2" key="1">
    <citation type="submission" date="2025-08" db="UniProtKB">
        <authorList>
            <consortium name="RefSeq"/>
        </authorList>
    </citation>
    <scope>IDENTIFICATION</scope>
    <source>
        <tissue evidence="2">Gonads</tissue>
    </source>
</reference>
<dbReference type="Proteomes" id="UP000504635">
    <property type="component" value="Unplaced"/>
</dbReference>
<dbReference type="PANTHER" id="PTHR19446">
    <property type="entry name" value="REVERSE TRANSCRIPTASES"/>
    <property type="match status" value="1"/>
</dbReference>
<protein>
    <submittedName>
        <fullName evidence="2">Uncharacterized protein LOC115891356</fullName>
    </submittedName>
</protein>
<accession>A0A6J2YU75</accession>